<dbReference type="GO" id="GO:0003723">
    <property type="term" value="F:RNA binding"/>
    <property type="evidence" value="ECO:0007669"/>
    <property type="project" value="InterPro"/>
</dbReference>
<evidence type="ECO:0000313" key="4">
    <source>
        <dbReference type="Proteomes" id="UP000014680"/>
    </source>
</evidence>
<keyword evidence="4" id="KW-1185">Reference proteome</keyword>
<sequence length="233" mass="26584">MSSLIEAFEVVIGGFKKTTSLETIKEVFQDYETLSFDIERYNADTLLDKCLVQLTSKEEVKNLIKEKNKTKYNGATIYINKFGGDKTRKSVIINGFGANKTDKDMKEFLEEYPILSFERLIGKKGEMKSGIVGVIVKNTEIANRITAMVPNKFVEGNFLKIIDFKKVQFDAKSGNIYKFENKENKKIAVEEKTLSKNVGLEKKDDVVKEEKSGKKGHLRKNSEENEKRGKKQD</sequence>
<reference evidence="3 4" key="1">
    <citation type="submission" date="2012-10" db="EMBL/GenBank/DDBJ databases">
        <authorList>
            <person name="Zafar N."/>
            <person name="Inman J."/>
            <person name="Hall N."/>
            <person name="Lorenzi H."/>
            <person name="Caler E."/>
        </authorList>
    </citation>
    <scope>NUCLEOTIDE SEQUENCE [LARGE SCALE GENOMIC DNA]</scope>
    <source>
        <strain evidence="3 4">IP1</strain>
    </source>
</reference>
<dbReference type="InterPro" id="IPR012677">
    <property type="entry name" value="Nucleotide-bd_a/b_plait_sf"/>
</dbReference>
<protein>
    <recommendedName>
        <fullName evidence="2">RRM domain-containing protein</fullName>
    </recommendedName>
</protein>
<dbReference type="Proteomes" id="UP000014680">
    <property type="component" value="Unassembled WGS sequence"/>
</dbReference>
<gene>
    <name evidence="3" type="ORF">EIN_432580</name>
</gene>
<accession>A0A0A1UCQ8</accession>
<dbReference type="KEGG" id="eiv:EIN_432580"/>
<dbReference type="AlphaFoldDB" id="A0A0A1UCQ8"/>
<organism evidence="3 4">
    <name type="scientific">Entamoeba invadens IP1</name>
    <dbReference type="NCBI Taxonomy" id="370355"/>
    <lineage>
        <taxon>Eukaryota</taxon>
        <taxon>Amoebozoa</taxon>
        <taxon>Evosea</taxon>
        <taxon>Archamoebae</taxon>
        <taxon>Mastigamoebida</taxon>
        <taxon>Entamoebidae</taxon>
        <taxon>Entamoeba</taxon>
    </lineage>
</organism>
<feature type="region of interest" description="Disordered" evidence="1">
    <location>
        <begin position="204"/>
        <end position="233"/>
    </location>
</feature>
<evidence type="ECO:0000313" key="3">
    <source>
        <dbReference type="EMBL" id="ELP93706.1"/>
    </source>
</evidence>
<dbReference type="VEuPathDB" id="AmoebaDB:EIN_432580"/>
<dbReference type="GeneID" id="14892697"/>
<dbReference type="RefSeq" id="XP_004260477.1">
    <property type="nucleotide sequence ID" value="XM_004260429.1"/>
</dbReference>
<proteinExistence type="predicted"/>
<feature type="domain" description="RRM" evidence="2">
    <location>
        <begin position="10"/>
        <end position="77"/>
    </location>
</feature>
<dbReference type="InterPro" id="IPR035979">
    <property type="entry name" value="RBD_domain_sf"/>
</dbReference>
<evidence type="ECO:0000259" key="2">
    <source>
        <dbReference type="Pfam" id="PF00076"/>
    </source>
</evidence>
<evidence type="ECO:0000256" key="1">
    <source>
        <dbReference type="SAM" id="MobiDB-lite"/>
    </source>
</evidence>
<dbReference type="SUPFAM" id="SSF54928">
    <property type="entry name" value="RNA-binding domain, RBD"/>
    <property type="match status" value="1"/>
</dbReference>
<name>A0A0A1UCQ8_ENTIV</name>
<feature type="compositionally biased region" description="Basic and acidic residues" evidence="1">
    <location>
        <begin position="220"/>
        <end position="233"/>
    </location>
</feature>
<dbReference type="EMBL" id="KB206267">
    <property type="protein sequence ID" value="ELP93706.1"/>
    <property type="molecule type" value="Genomic_DNA"/>
</dbReference>
<feature type="compositionally biased region" description="Basic and acidic residues" evidence="1">
    <location>
        <begin position="204"/>
        <end position="213"/>
    </location>
</feature>
<dbReference type="Gene3D" id="3.30.70.330">
    <property type="match status" value="1"/>
</dbReference>
<dbReference type="InterPro" id="IPR000504">
    <property type="entry name" value="RRM_dom"/>
</dbReference>
<dbReference type="CDD" id="cd00590">
    <property type="entry name" value="RRM_SF"/>
    <property type="match status" value="1"/>
</dbReference>
<dbReference type="Pfam" id="PF00076">
    <property type="entry name" value="RRM_1"/>
    <property type="match status" value="1"/>
</dbReference>